<dbReference type="Proteomes" id="UP001165378">
    <property type="component" value="Unassembled WGS sequence"/>
</dbReference>
<dbReference type="AlphaFoldDB" id="A0AA41Q9B1"/>
<evidence type="ECO:0000313" key="8">
    <source>
        <dbReference type="Proteomes" id="UP001165378"/>
    </source>
</evidence>
<dbReference type="EMBL" id="JAKFHA010000044">
    <property type="protein sequence ID" value="MCF2533136.1"/>
    <property type="molecule type" value="Genomic_DNA"/>
</dbReference>
<dbReference type="PANTHER" id="PTHR30055">
    <property type="entry name" value="HTH-TYPE TRANSCRIPTIONAL REGULATOR RUTR"/>
    <property type="match status" value="1"/>
</dbReference>
<evidence type="ECO:0000313" key="7">
    <source>
        <dbReference type="EMBL" id="MCF2533136.1"/>
    </source>
</evidence>
<keyword evidence="1" id="KW-0678">Repressor</keyword>
<dbReference type="GO" id="GO:0003700">
    <property type="term" value="F:DNA-binding transcription factor activity"/>
    <property type="evidence" value="ECO:0007669"/>
    <property type="project" value="TreeGrafter"/>
</dbReference>
<dbReference type="Pfam" id="PF13977">
    <property type="entry name" value="TetR_C_6"/>
    <property type="match status" value="1"/>
</dbReference>
<evidence type="ECO:0000256" key="5">
    <source>
        <dbReference type="PROSITE-ProRule" id="PRU00335"/>
    </source>
</evidence>
<dbReference type="PANTHER" id="PTHR30055:SF226">
    <property type="entry name" value="HTH-TYPE TRANSCRIPTIONAL REGULATOR PKSA"/>
    <property type="match status" value="1"/>
</dbReference>
<keyword evidence="3 5" id="KW-0238">DNA-binding</keyword>
<name>A0AA41Q9B1_9ACTN</name>
<feature type="DNA-binding region" description="H-T-H motif" evidence="5">
    <location>
        <begin position="38"/>
        <end position="57"/>
    </location>
</feature>
<keyword evidence="2" id="KW-0805">Transcription regulation</keyword>
<dbReference type="SUPFAM" id="SSF48498">
    <property type="entry name" value="Tetracyclin repressor-like, C-terminal domain"/>
    <property type="match status" value="1"/>
</dbReference>
<reference evidence="7" key="1">
    <citation type="submission" date="2022-01" db="EMBL/GenBank/DDBJ databases">
        <title>Genome-Based Taxonomic Classification of the Phylum Actinobacteria.</title>
        <authorList>
            <person name="Gao Y."/>
        </authorList>
    </citation>
    <scope>NUCLEOTIDE SEQUENCE</scope>
    <source>
        <strain evidence="7">KLBMP 8922</strain>
    </source>
</reference>
<dbReference type="Pfam" id="PF00440">
    <property type="entry name" value="TetR_N"/>
    <property type="match status" value="1"/>
</dbReference>
<dbReference type="Gene3D" id="1.10.357.10">
    <property type="entry name" value="Tetracycline Repressor, domain 2"/>
    <property type="match status" value="1"/>
</dbReference>
<evidence type="ECO:0000256" key="3">
    <source>
        <dbReference type="ARBA" id="ARBA00023125"/>
    </source>
</evidence>
<comment type="caution">
    <text evidence="7">The sequence shown here is derived from an EMBL/GenBank/DDBJ whole genome shotgun (WGS) entry which is preliminary data.</text>
</comment>
<dbReference type="RefSeq" id="WP_235057912.1">
    <property type="nucleotide sequence ID" value="NZ_JAKFHA010000044.1"/>
</dbReference>
<feature type="domain" description="HTH tetR-type" evidence="6">
    <location>
        <begin position="15"/>
        <end position="75"/>
    </location>
</feature>
<dbReference type="InterPro" id="IPR001647">
    <property type="entry name" value="HTH_TetR"/>
</dbReference>
<evidence type="ECO:0000259" key="6">
    <source>
        <dbReference type="PROSITE" id="PS50977"/>
    </source>
</evidence>
<proteinExistence type="predicted"/>
<accession>A0AA41Q9B1</accession>
<dbReference type="PRINTS" id="PR00455">
    <property type="entry name" value="HTHTETR"/>
</dbReference>
<keyword evidence="4" id="KW-0804">Transcription</keyword>
<dbReference type="SUPFAM" id="SSF46689">
    <property type="entry name" value="Homeodomain-like"/>
    <property type="match status" value="1"/>
</dbReference>
<dbReference type="GO" id="GO:0000976">
    <property type="term" value="F:transcription cis-regulatory region binding"/>
    <property type="evidence" value="ECO:0007669"/>
    <property type="project" value="TreeGrafter"/>
</dbReference>
<gene>
    <name evidence="7" type="ORF">LZ495_38790</name>
</gene>
<dbReference type="InterPro" id="IPR050109">
    <property type="entry name" value="HTH-type_TetR-like_transc_reg"/>
</dbReference>
<keyword evidence="8" id="KW-1185">Reference proteome</keyword>
<dbReference type="InterPro" id="IPR039538">
    <property type="entry name" value="BetI_C"/>
</dbReference>
<organism evidence="7 8">
    <name type="scientific">Yinghuangia soli</name>
    <dbReference type="NCBI Taxonomy" id="2908204"/>
    <lineage>
        <taxon>Bacteria</taxon>
        <taxon>Bacillati</taxon>
        <taxon>Actinomycetota</taxon>
        <taxon>Actinomycetes</taxon>
        <taxon>Kitasatosporales</taxon>
        <taxon>Streptomycetaceae</taxon>
        <taxon>Yinghuangia</taxon>
    </lineage>
</organism>
<protein>
    <submittedName>
        <fullName evidence="7">TetR/AcrR family transcriptional regulator</fullName>
    </submittedName>
</protein>
<evidence type="ECO:0000256" key="1">
    <source>
        <dbReference type="ARBA" id="ARBA00022491"/>
    </source>
</evidence>
<sequence>MAEQKGRRGSYASGLARREEIVVAALELFAARTYDAVSLREVAAKVGITHSGVRHHFASKEELLTAVLHYNDQVSLTPDPDHEISGVDWIRASVDLVAFNAQKPLVIRLFATLSVQATDPEHPAHNYFVKRYRVARSLVARELEYARTQGDIRADTDPEAAAESLLATMDGLQIQWLLDPEHVDMVSAYRQFVDRFLTYLTSTGAAD</sequence>
<dbReference type="InterPro" id="IPR036271">
    <property type="entry name" value="Tet_transcr_reg_TetR-rel_C_sf"/>
</dbReference>
<dbReference type="PROSITE" id="PS50977">
    <property type="entry name" value="HTH_TETR_2"/>
    <property type="match status" value="1"/>
</dbReference>
<dbReference type="InterPro" id="IPR009057">
    <property type="entry name" value="Homeodomain-like_sf"/>
</dbReference>
<evidence type="ECO:0000256" key="2">
    <source>
        <dbReference type="ARBA" id="ARBA00023015"/>
    </source>
</evidence>
<evidence type="ECO:0000256" key="4">
    <source>
        <dbReference type="ARBA" id="ARBA00023163"/>
    </source>
</evidence>